<dbReference type="Gene3D" id="3.10.450.70">
    <property type="entry name" value="Disulphide bond isomerase, DsbC/G, N-terminal"/>
    <property type="match status" value="1"/>
</dbReference>
<dbReference type="InterPro" id="IPR018950">
    <property type="entry name" value="DiS-bond_isomerase_DsbC/G_N"/>
</dbReference>
<dbReference type="PANTHER" id="PTHR35272">
    <property type="entry name" value="THIOL:DISULFIDE INTERCHANGE PROTEIN DSBC-RELATED"/>
    <property type="match status" value="1"/>
</dbReference>
<feature type="domain" description="Thioredoxin-like fold" evidence="9">
    <location>
        <begin position="125"/>
        <end position="249"/>
    </location>
</feature>
<feature type="chain" id="PRO_5044950667" description="Thiol:disulfide interchange protein" evidence="7">
    <location>
        <begin position="25"/>
        <end position="253"/>
    </location>
</feature>
<protein>
    <recommendedName>
        <fullName evidence="7">Thiol:disulfide interchange protein</fullName>
    </recommendedName>
</protein>
<dbReference type="Proteomes" id="UP001433638">
    <property type="component" value="Unassembled WGS sequence"/>
</dbReference>
<comment type="function">
    <text evidence="7">Required for disulfide bond formation in some periplasmic proteins. Acts by transferring its disulfide bond to other proteins and is reduced in the process.</text>
</comment>
<dbReference type="Gene3D" id="3.40.30.10">
    <property type="entry name" value="Glutaredoxin"/>
    <property type="match status" value="1"/>
</dbReference>
<evidence type="ECO:0000259" key="9">
    <source>
        <dbReference type="Pfam" id="PF13098"/>
    </source>
</evidence>
<keyword evidence="11" id="KW-1185">Reference proteome</keyword>
<gene>
    <name evidence="10" type="ORF">ABNW52_07070</name>
</gene>
<evidence type="ECO:0000256" key="4">
    <source>
        <dbReference type="ARBA" id="ARBA00022764"/>
    </source>
</evidence>
<dbReference type="InterPro" id="IPR051470">
    <property type="entry name" value="Thiol:disulfide_interchange"/>
</dbReference>
<dbReference type="InterPro" id="IPR012336">
    <property type="entry name" value="Thioredoxin-like_fold"/>
</dbReference>
<evidence type="ECO:0000256" key="3">
    <source>
        <dbReference type="ARBA" id="ARBA00022729"/>
    </source>
</evidence>
<keyword evidence="4 7" id="KW-0574">Periplasm</keyword>
<feature type="signal peptide" evidence="7">
    <location>
        <begin position="1"/>
        <end position="24"/>
    </location>
</feature>
<evidence type="ECO:0000256" key="1">
    <source>
        <dbReference type="ARBA" id="ARBA00004418"/>
    </source>
</evidence>
<evidence type="ECO:0000256" key="2">
    <source>
        <dbReference type="ARBA" id="ARBA00009813"/>
    </source>
</evidence>
<evidence type="ECO:0000256" key="6">
    <source>
        <dbReference type="ARBA" id="ARBA00023284"/>
    </source>
</evidence>
<dbReference type="CDD" id="cd03020">
    <property type="entry name" value="DsbA_DsbC_DsbG"/>
    <property type="match status" value="1"/>
</dbReference>
<dbReference type="InterPro" id="IPR033954">
    <property type="entry name" value="DiS-bond_Isoase_DsbC/G"/>
</dbReference>
<accession>A0ABV1M2F4</accession>
<dbReference type="Pfam" id="PF10411">
    <property type="entry name" value="DsbC_N"/>
    <property type="match status" value="1"/>
</dbReference>
<comment type="similarity">
    <text evidence="2 7">Belongs to the thioredoxin family. DsbC subfamily.</text>
</comment>
<dbReference type="Pfam" id="PF13098">
    <property type="entry name" value="Thioredoxin_2"/>
    <property type="match status" value="1"/>
</dbReference>
<keyword evidence="6 7" id="KW-0676">Redox-active center</keyword>
<evidence type="ECO:0000256" key="7">
    <source>
        <dbReference type="RuleBase" id="RU364038"/>
    </source>
</evidence>
<evidence type="ECO:0000259" key="8">
    <source>
        <dbReference type="Pfam" id="PF10411"/>
    </source>
</evidence>
<dbReference type="SUPFAM" id="SSF52833">
    <property type="entry name" value="Thioredoxin-like"/>
    <property type="match status" value="1"/>
</dbReference>
<dbReference type="PANTHER" id="PTHR35272:SF3">
    <property type="entry name" value="THIOL:DISULFIDE INTERCHANGE PROTEIN DSBC"/>
    <property type="match status" value="1"/>
</dbReference>
<evidence type="ECO:0000313" key="11">
    <source>
        <dbReference type="Proteomes" id="UP001433638"/>
    </source>
</evidence>
<comment type="caution">
    <text evidence="10">The sequence shown here is derived from an EMBL/GenBank/DDBJ whole genome shotgun (WGS) entry which is preliminary data.</text>
</comment>
<reference evidence="10" key="1">
    <citation type="submission" date="2024-06" db="EMBL/GenBank/DDBJ databases">
        <title>Genome sequence of Vogesella sp. MAHUQ-64.</title>
        <authorList>
            <person name="Huq M.A."/>
        </authorList>
    </citation>
    <scope>NUCLEOTIDE SEQUENCE</scope>
    <source>
        <strain evidence="10">MAHUQ-64</strain>
    </source>
</reference>
<dbReference type="RefSeq" id="WP_349585809.1">
    <property type="nucleotide sequence ID" value="NZ_JBEFLD010000003.1"/>
</dbReference>
<evidence type="ECO:0000256" key="5">
    <source>
        <dbReference type="ARBA" id="ARBA00023157"/>
    </source>
</evidence>
<organism evidence="10 11">
    <name type="scientific">Vogesella oryzagri</name>
    <dbReference type="NCBI Taxonomy" id="3160864"/>
    <lineage>
        <taxon>Bacteria</taxon>
        <taxon>Pseudomonadati</taxon>
        <taxon>Pseudomonadota</taxon>
        <taxon>Betaproteobacteria</taxon>
        <taxon>Neisseriales</taxon>
        <taxon>Chromobacteriaceae</taxon>
        <taxon>Vogesella</taxon>
    </lineage>
</organism>
<keyword evidence="3 7" id="KW-0732">Signal</keyword>
<proteinExistence type="inferred from homology"/>
<keyword evidence="5" id="KW-1015">Disulfide bond</keyword>
<dbReference type="InterPro" id="IPR036249">
    <property type="entry name" value="Thioredoxin-like_sf"/>
</dbReference>
<evidence type="ECO:0000313" key="10">
    <source>
        <dbReference type="EMBL" id="MEQ6290372.1"/>
    </source>
</evidence>
<name>A0ABV1M2F4_9NEIS</name>
<dbReference type="SUPFAM" id="SSF54423">
    <property type="entry name" value="DsbC/DsbG N-terminal domain-like"/>
    <property type="match status" value="1"/>
</dbReference>
<feature type="domain" description="Disulphide bond isomerase DsbC/G N-terminal" evidence="8">
    <location>
        <begin position="24"/>
        <end position="99"/>
    </location>
</feature>
<sequence length="253" mass="27539">MKLRLPQLAIIPLCLSLLACTASAADETPDSVRATFKSKFPQHDITSVQSAPVAGLYEIVVKMKRGAREEYTIVYADAKVEHLLTGDLIDTKTRQSLTEGRLEELNQVKFDFNALPLDKAIKEVRGKGDRKLAVFSDPDCPFCKRLEQDALSKLDNVTIYTFLYPLAQLHPDAPRKAAQIWCSKDRAATWTAVMRNGAKLPAGNANCSTPLAELAALGEKLGVAGTPALFLPNGRMISGAVPVETIEAAFKAK</sequence>
<comment type="subcellular location">
    <subcellularLocation>
        <location evidence="1 7">Periplasm</location>
    </subcellularLocation>
</comment>
<dbReference type="EMBL" id="JBEFLD010000003">
    <property type="protein sequence ID" value="MEQ6290372.1"/>
    <property type="molecule type" value="Genomic_DNA"/>
</dbReference>
<dbReference type="PROSITE" id="PS51257">
    <property type="entry name" value="PROKAR_LIPOPROTEIN"/>
    <property type="match status" value="1"/>
</dbReference>
<dbReference type="InterPro" id="IPR009094">
    <property type="entry name" value="DiS-bond_isomerase_DsbC/G_N_sf"/>
</dbReference>